<dbReference type="PANTHER" id="PTHR43982">
    <property type="entry name" value="UBIQUITIN CARBOXYL-TERMINAL HYDROLASE"/>
    <property type="match status" value="1"/>
</dbReference>
<gene>
    <name evidence="9" type="ORF">NliqN6_1240</name>
</gene>
<feature type="compositionally biased region" description="Low complexity" evidence="7">
    <location>
        <begin position="1035"/>
        <end position="1055"/>
    </location>
</feature>
<feature type="region of interest" description="Disordered" evidence="7">
    <location>
        <begin position="610"/>
        <end position="633"/>
    </location>
</feature>
<dbReference type="PANTHER" id="PTHR43982:SF6">
    <property type="entry name" value="UBIQUITIN CARBOXYL-TERMINAL HYDROLASE 2-RELATED"/>
    <property type="match status" value="1"/>
</dbReference>
<evidence type="ECO:0000256" key="7">
    <source>
        <dbReference type="SAM" id="MobiDB-lite"/>
    </source>
</evidence>
<feature type="compositionally biased region" description="Basic and acidic residues" evidence="7">
    <location>
        <begin position="1092"/>
        <end position="1101"/>
    </location>
</feature>
<dbReference type="PROSITE" id="PS50235">
    <property type="entry name" value="USP_3"/>
    <property type="match status" value="1"/>
</dbReference>
<keyword evidence="3" id="KW-0645">Protease</keyword>
<comment type="caution">
    <text evidence="9">The sequence shown here is derived from an EMBL/GenBank/DDBJ whole genome shotgun (WGS) entry which is preliminary data.</text>
</comment>
<sequence length="1496" mass="165240">MTKKGISSPEKEEKSPSRRLSLHRKTPSNGHKGLLQSPAKKAVGLLNAISPGRRRSEPQAEGTQAANVSVEKQLVTEDGESSQAAATEETSRLNNTPEATKSLEHLSMDDSAKFSDAEKASTSPPRHIPSVISGGKLAINRTRKLSQSPPALPPRSIYELMKPLRPKHIQDTNDGMVVDPSLNEHLVEPELIAVEDADPPPPPLIYEVEDDGTPIAPLQGKDSWDTKATVEPVDYNMWDDSNSVPVNYFSEENTVDNTLALSDGIQTFHLSNRSADLETHNHLGPGMTYLRMLTTGVHSGHYAVCVKPANEQISRDIPSDLVESAISSIPHVPRSVTEMKPETHWMFCIDCAGWFRVIGGVSAPRELLTQFQLRTESDSDGASQELESELQAIEQAIKNSEDHRRPHHFHAVPDSIPRPASVDIDLAQLAIPLDTVNAAADLSSYHCCYCGLFLACDTTATVSSIFPTDLLDRLFKRDPVPGDAEIPIARFYRTLKLLHTILTNILCGRQKAEIKADAKVFIDKIGSDDIGQELMERIGFRWKEVEEDEIKRSRWAISMEKEDVVRQATRAWVELGIRLGAPSNPARDDTHYLQVWDLASVIQSTLSRALRAQSPTETPGDRRTVLDAPSPNHENRLFPTSTIQIACTEIGCSPLDSANAISLAAVNQTICNPKATAQIMDRMEVLATHPDTPEFFGTEEIEKLQSAFVTIKSSGFPTSADMQKAYGLFNFDDSVIRLIEADAAEGSSLILMHARQMMGLSEEVEQPTTLVSSDQQKQRAEVLEALETLGNGFGNLQFSKDIALLREEALELPEALKALEITDASTIEPEFWEIIYKSYVLEVPESAHRTRIKNAFEVIAKRLNPTGLRGLLDTGKSTPPALPAGLFNIGNTCYLNSLLQYLYAIRDLRVELQTRQEQHPAPITTSQVVVGGRLLAGSELERSRRFVQELVRLFNSLDVSQENAVRPEKELAYLALVTAADEQTKATPSDRPSGGTDTTLVNDEPMDMDSDDVAASTSGKSVLGKRSTEERDLPEANQGPQQPNAAAPQNDLQAPSSQVVDGTSLSPTSDSERPIRPLRNASQSNAQPPNALEERREHSTDVADGETESALAVDSGLNESTLPPLVPPPLPPREHRPSMTSDMMFGQQHDISECMDNVLFQVEAALASDKNAPATDQNLVKRLFYGKARQQLLLPEDSSDASSGELIAQPSVEVIFNNILLSVNEDRGLDLYDKLHDLYFRLDEIEIDGAKGKKAELIEALPPLLHIQLQRVQFDQETKSAFKSNAYIKFAETLSLDRFLPTANPEKREKSMGIARQIAALRATLNELEYSKAGPTANDLDNLREALFSLDPEQDQLYTALDAESARVKQVVVDAETEILDLRAELDALWRDETACEYELSSVFMHRGSAGFGHYWLYQRNLPDAPDTYFQFNDETVRSTTAREVLQDTTGSNANPYLLVYAKKGSGAIEVMTRERKRLLAEHVAMPVDEEILSTR</sequence>
<dbReference type="InterPro" id="IPR038765">
    <property type="entry name" value="Papain-like_cys_pep_sf"/>
</dbReference>
<dbReference type="InterPro" id="IPR044635">
    <property type="entry name" value="UBP14-like"/>
</dbReference>
<accession>A0A8H3TPL1</accession>
<dbReference type="OrthoDB" id="2420415at2759"/>
<evidence type="ECO:0000256" key="3">
    <source>
        <dbReference type="ARBA" id="ARBA00022670"/>
    </source>
</evidence>
<reference evidence="9" key="1">
    <citation type="submission" date="2020-07" db="EMBL/GenBank/DDBJ databases">
        <title>Draft Genome Sequence of a Deep-Sea Yeast, Naganishia (Cryptococcus) liquefaciens strain N6.</title>
        <authorList>
            <person name="Han Y.W."/>
            <person name="Kajitani R."/>
            <person name="Morimoto H."/>
            <person name="Parhat M."/>
            <person name="Tsubouchi H."/>
            <person name="Bakenova O."/>
            <person name="Ogata M."/>
            <person name="Argunhan B."/>
            <person name="Aoki R."/>
            <person name="Kajiwara S."/>
            <person name="Itoh T."/>
            <person name="Iwasaki H."/>
        </authorList>
    </citation>
    <scope>NUCLEOTIDE SEQUENCE</scope>
    <source>
        <strain evidence="9">N6</strain>
    </source>
</reference>
<dbReference type="Proteomes" id="UP000620104">
    <property type="component" value="Unassembled WGS sequence"/>
</dbReference>
<feature type="domain" description="USP" evidence="8">
    <location>
        <begin position="884"/>
        <end position="1464"/>
    </location>
</feature>
<keyword evidence="6" id="KW-0788">Thiol protease</keyword>
<keyword evidence="4" id="KW-0833">Ubl conjugation pathway</keyword>
<dbReference type="InterPro" id="IPR028889">
    <property type="entry name" value="USP"/>
</dbReference>
<feature type="compositionally biased region" description="Polar residues" evidence="7">
    <location>
        <begin position="1056"/>
        <end position="1069"/>
    </location>
</feature>
<dbReference type="GO" id="GO:0061136">
    <property type="term" value="P:regulation of proteasomal protein catabolic process"/>
    <property type="evidence" value="ECO:0007669"/>
    <property type="project" value="TreeGrafter"/>
</dbReference>
<evidence type="ECO:0000259" key="8">
    <source>
        <dbReference type="PROSITE" id="PS50235"/>
    </source>
</evidence>
<proteinExistence type="predicted"/>
<feature type="region of interest" description="Disordered" evidence="7">
    <location>
        <begin position="981"/>
        <end position="1139"/>
    </location>
</feature>
<dbReference type="InterPro" id="IPR001394">
    <property type="entry name" value="Peptidase_C19_UCH"/>
</dbReference>
<evidence type="ECO:0000313" key="9">
    <source>
        <dbReference type="EMBL" id="GHJ84838.1"/>
    </source>
</evidence>
<evidence type="ECO:0000256" key="1">
    <source>
        <dbReference type="ARBA" id="ARBA00000707"/>
    </source>
</evidence>
<evidence type="ECO:0000256" key="5">
    <source>
        <dbReference type="ARBA" id="ARBA00022801"/>
    </source>
</evidence>
<evidence type="ECO:0000256" key="2">
    <source>
        <dbReference type="ARBA" id="ARBA00012759"/>
    </source>
</evidence>
<keyword evidence="5" id="KW-0378">Hydrolase</keyword>
<feature type="region of interest" description="Disordered" evidence="7">
    <location>
        <begin position="1"/>
        <end position="135"/>
    </location>
</feature>
<dbReference type="CDD" id="cd09212">
    <property type="entry name" value="PUB"/>
    <property type="match status" value="1"/>
</dbReference>
<dbReference type="Gene3D" id="3.90.70.10">
    <property type="entry name" value="Cysteine proteinases"/>
    <property type="match status" value="2"/>
</dbReference>
<feature type="compositionally biased region" description="Basic and acidic residues" evidence="7">
    <location>
        <begin position="101"/>
        <end position="119"/>
    </location>
</feature>
<dbReference type="GO" id="GO:0070628">
    <property type="term" value="F:proteasome binding"/>
    <property type="evidence" value="ECO:0007669"/>
    <property type="project" value="TreeGrafter"/>
</dbReference>
<organism evidence="9 10">
    <name type="scientific">Naganishia liquefaciens</name>
    <dbReference type="NCBI Taxonomy" id="104408"/>
    <lineage>
        <taxon>Eukaryota</taxon>
        <taxon>Fungi</taxon>
        <taxon>Dikarya</taxon>
        <taxon>Basidiomycota</taxon>
        <taxon>Agaricomycotina</taxon>
        <taxon>Tremellomycetes</taxon>
        <taxon>Filobasidiales</taxon>
        <taxon>Filobasidiaceae</taxon>
        <taxon>Naganishia</taxon>
    </lineage>
</organism>
<keyword evidence="10" id="KW-1185">Reference proteome</keyword>
<evidence type="ECO:0000256" key="6">
    <source>
        <dbReference type="ARBA" id="ARBA00022807"/>
    </source>
</evidence>
<dbReference type="GO" id="GO:0043161">
    <property type="term" value="P:proteasome-mediated ubiquitin-dependent protein catabolic process"/>
    <property type="evidence" value="ECO:0007669"/>
    <property type="project" value="InterPro"/>
</dbReference>
<evidence type="ECO:0000313" key="10">
    <source>
        <dbReference type="Proteomes" id="UP000620104"/>
    </source>
</evidence>
<dbReference type="EMBL" id="BLZA01000009">
    <property type="protein sequence ID" value="GHJ84838.1"/>
    <property type="molecule type" value="Genomic_DNA"/>
</dbReference>
<name>A0A8H3TPL1_9TREE</name>
<evidence type="ECO:0000256" key="4">
    <source>
        <dbReference type="ARBA" id="ARBA00022786"/>
    </source>
</evidence>
<dbReference type="PROSITE" id="PS00973">
    <property type="entry name" value="USP_2"/>
    <property type="match status" value="1"/>
</dbReference>
<comment type="catalytic activity">
    <reaction evidence="1">
        <text>Thiol-dependent hydrolysis of ester, thioester, amide, peptide and isopeptide bonds formed by the C-terminal Gly of ubiquitin (a 76-residue protein attached to proteins as an intracellular targeting signal).</text>
        <dbReference type="EC" id="3.4.19.12"/>
    </reaction>
</comment>
<dbReference type="SUPFAM" id="SSF54001">
    <property type="entry name" value="Cysteine proteinases"/>
    <property type="match status" value="1"/>
</dbReference>
<dbReference type="PROSITE" id="PS00972">
    <property type="entry name" value="USP_1"/>
    <property type="match status" value="1"/>
</dbReference>
<dbReference type="GO" id="GO:0004843">
    <property type="term" value="F:cysteine-type deubiquitinase activity"/>
    <property type="evidence" value="ECO:0007669"/>
    <property type="project" value="UniProtKB-EC"/>
</dbReference>
<dbReference type="GO" id="GO:0016579">
    <property type="term" value="P:protein deubiquitination"/>
    <property type="evidence" value="ECO:0007669"/>
    <property type="project" value="InterPro"/>
</dbReference>
<dbReference type="InterPro" id="IPR018200">
    <property type="entry name" value="USP_CS"/>
</dbReference>
<dbReference type="Pfam" id="PF00443">
    <property type="entry name" value="UCH"/>
    <property type="match status" value="2"/>
</dbReference>
<dbReference type="EC" id="3.4.19.12" evidence="2"/>
<protein>
    <recommendedName>
        <fullName evidence="2">ubiquitinyl hydrolase 1</fullName>
        <ecNumber evidence="2">3.4.19.12</ecNumber>
    </recommendedName>
</protein>